<organism evidence="2">
    <name type="scientific">hydrothermal vent metagenome</name>
    <dbReference type="NCBI Taxonomy" id="652676"/>
    <lineage>
        <taxon>unclassified sequences</taxon>
        <taxon>metagenomes</taxon>
        <taxon>ecological metagenomes</taxon>
    </lineage>
</organism>
<dbReference type="EMBL" id="UOFD01000020">
    <property type="protein sequence ID" value="VAW50877.1"/>
    <property type="molecule type" value="Genomic_DNA"/>
</dbReference>
<dbReference type="InterPro" id="IPR029058">
    <property type="entry name" value="AB_hydrolase_fold"/>
</dbReference>
<dbReference type="InterPro" id="IPR001375">
    <property type="entry name" value="Peptidase_S9_cat"/>
</dbReference>
<name>A0A3B0WJS2_9ZZZZ</name>
<dbReference type="InterPro" id="IPR011042">
    <property type="entry name" value="6-blade_b-propeller_TolB-like"/>
</dbReference>
<dbReference type="SUPFAM" id="SSF53474">
    <property type="entry name" value="alpha/beta-Hydrolases"/>
    <property type="match status" value="1"/>
</dbReference>
<dbReference type="PANTHER" id="PTHR43056:SF5">
    <property type="entry name" value="PEPTIDASE S9 PROLYL OLIGOPEPTIDASE CATALYTIC DOMAIN-CONTAINING PROTEIN"/>
    <property type="match status" value="1"/>
</dbReference>
<protein>
    <submittedName>
        <fullName evidence="2">Prolyl oligopeptidase family protein</fullName>
    </submittedName>
</protein>
<sequence>MKKNSSTKQATYGNWVSAITSDLIIKDNVSIDEAKQVGDSLYYIERRPQEAGRCVIVKATQDKTIDITPAPYSVRSRVHEYGGGCYCTYKDWVFFINDRDQDIYLIKNNKISRITTIDNKRFAEFYYDEKFNRLISICETHNNGSVSNSIVSININNGDILEIEAGNDFYASPKLNNFSTQLCWQTWNHPNMPWDGNELWLADISDKGALTNKKHIAGNEKISVCQPQWSPKNILFFISDDTGWWHLYRYSNIEQKNTAQSNKGEQLTHGEKEFGLPQWIFAQSTYAFINDSDIICCYQTKGKTTLAKLLLSEKINLIDLQTDWQKFSAITADKNNIGFIASSNNTFPQLISARFDAEQKNLVTTVIKSSYSLPLSEKHYSAAQTVEFTNRKNQTVFANYYPPKNPNYQSNKNATPPLIIICHGGPTGQSSATLDAKKQFWTSRGFALLDVNYSGSTGYGRAYRSRLDGNWGILDVEDCCDAALYIVSQGLANKNQLIIRGSSAGGYTVLAALTFASVFSAGASYYGISELSSLAEDTHKFESRYLDRLIGPYPETSDLYQQRSPINHTEQLNCPVIFFQGIEDRVVPKQQAEKMFDALNKKGMSVAAQYFAGEQHGFRKATTTKQCLENELSFYQLIFDLKPESEISFEGNIQINNVQK</sequence>
<feature type="domain" description="Peptidase S9 prolyl oligopeptidase catalytic" evidence="1">
    <location>
        <begin position="435"/>
        <end position="638"/>
    </location>
</feature>
<gene>
    <name evidence="2" type="ORF">MNBD_GAMMA06-1790</name>
</gene>
<dbReference type="InterPro" id="IPR050585">
    <property type="entry name" value="Xaa-Pro_dipeptidyl-ppase/CocE"/>
</dbReference>
<proteinExistence type="predicted"/>
<reference evidence="2" key="1">
    <citation type="submission" date="2018-06" db="EMBL/GenBank/DDBJ databases">
        <authorList>
            <person name="Zhirakovskaya E."/>
        </authorList>
    </citation>
    <scope>NUCLEOTIDE SEQUENCE</scope>
</reference>
<dbReference type="Pfam" id="PF00326">
    <property type="entry name" value="Peptidase_S9"/>
    <property type="match status" value="1"/>
</dbReference>
<evidence type="ECO:0000313" key="2">
    <source>
        <dbReference type="EMBL" id="VAW50877.1"/>
    </source>
</evidence>
<evidence type="ECO:0000259" key="1">
    <source>
        <dbReference type="Pfam" id="PF00326"/>
    </source>
</evidence>
<dbReference type="SUPFAM" id="SSF69322">
    <property type="entry name" value="Tricorn protease domain 2"/>
    <property type="match status" value="1"/>
</dbReference>
<dbReference type="GO" id="GO:0006508">
    <property type="term" value="P:proteolysis"/>
    <property type="evidence" value="ECO:0007669"/>
    <property type="project" value="InterPro"/>
</dbReference>
<dbReference type="Gene3D" id="2.120.10.30">
    <property type="entry name" value="TolB, C-terminal domain"/>
    <property type="match status" value="1"/>
</dbReference>
<dbReference type="GO" id="GO:0008236">
    <property type="term" value="F:serine-type peptidase activity"/>
    <property type="evidence" value="ECO:0007669"/>
    <property type="project" value="InterPro"/>
</dbReference>
<dbReference type="AlphaFoldDB" id="A0A3B0WJS2"/>
<accession>A0A3B0WJS2</accession>
<dbReference type="Gene3D" id="3.40.50.1820">
    <property type="entry name" value="alpha/beta hydrolase"/>
    <property type="match status" value="1"/>
</dbReference>
<dbReference type="PANTHER" id="PTHR43056">
    <property type="entry name" value="PEPTIDASE S9 PROLYL OLIGOPEPTIDASE"/>
    <property type="match status" value="1"/>
</dbReference>